<evidence type="ECO:0000313" key="2">
    <source>
        <dbReference type="Proteomes" id="UP000499080"/>
    </source>
</evidence>
<feature type="non-terminal residue" evidence="1">
    <location>
        <position position="14"/>
    </location>
</feature>
<name>A0A4Y2J423_ARAVE</name>
<dbReference type="EMBL" id="BGPR01265863">
    <property type="protein sequence ID" value="GBM84857.1"/>
    <property type="molecule type" value="Genomic_DNA"/>
</dbReference>
<comment type="caution">
    <text evidence="1">The sequence shown here is derived from an EMBL/GenBank/DDBJ whole genome shotgun (WGS) entry which is preliminary data.</text>
</comment>
<gene>
    <name evidence="1" type="primary">Napa_2</name>
    <name evidence="1" type="ORF">AVEN_25196_1</name>
</gene>
<sequence length="14" mass="1667">TSEFGIDFPELWLL</sequence>
<dbReference type="Proteomes" id="UP000499080">
    <property type="component" value="Unassembled WGS sequence"/>
</dbReference>
<accession>A0A4Y2J423</accession>
<protein>
    <submittedName>
        <fullName evidence="1">Alpha-soluble NSF attachment protein</fullName>
    </submittedName>
</protein>
<reference evidence="1 2" key="1">
    <citation type="journal article" date="2019" name="Sci. Rep.">
        <title>Orb-weaving spider Araneus ventricosus genome elucidates the spidroin gene catalogue.</title>
        <authorList>
            <person name="Kono N."/>
            <person name="Nakamura H."/>
            <person name="Ohtoshi R."/>
            <person name="Moran D.A.P."/>
            <person name="Shinohara A."/>
            <person name="Yoshida Y."/>
            <person name="Fujiwara M."/>
            <person name="Mori M."/>
            <person name="Tomita M."/>
            <person name="Arakawa K."/>
        </authorList>
    </citation>
    <scope>NUCLEOTIDE SEQUENCE [LARGE SCALE GENOMIC DNA]</scope>
</reference>
<keyword evidence="2" id="KW-1185">Reference proteome</keyword>
<proteinExistence type="predicted"/>
<feature type="non-terminal residue" evidence="1">
    <location>
        <position position="1"/>
    </location>
</feature>
<organism evidence="1 2">
    <name type="scientific">Araneus ventricosus</name>
    <name type="common">Orbweaver spider</name>
    <name type="synonym">Epeira ventricosa</name>
    <dbReference type="NCBI Taxonomy" id="182803"/>
    <lineage>
        <taxon>Eukaryota</taxon>
        <taxon>Metazoa</taxon>
        <taxon>Ecdysozoa</taxon>
        <taxon>Arthropoda</taxon>
        <taxon>Chelicerata</taxon>
        <taxon>Arachnida</taxon>
        <taxon>Araneae</taxon>
        <taxon>Araneomorphae</taxon>
        <taxon>Entelegynae</taxon>
        <taxon>Araneoidea</taxon>
        <taxon>Araneidae</taxon>
        <taxon>Araneus</taxon>
    </lineage>
</organism>
<evidence type="ECO:0000313" key="1">
    <source>
        <dbReference type="EMBL" id="GBM84857.1"/>
    </source>
</evidence>